<dbReference type="OrthoDB" id="6900326at2"/>
<gene>
    <name evidence="1" type="ORF">F1C79_22290</name>
</gene>
<evidence type="ECO:0000313" key="1">
    <source>
        <dbReference type="EMBL" id="QEY74114.1"/>
    </source>
</evidence>
<dbReference type="EMBL" id="CP043626">
    <property type="protein sequence ID" value="QEY74114.1"/>
    <property type="molecule type" value="Genomic_DNA"/>
</dbReference>
<dbReference type="Proteomes" id="UP000326659">
    <property type="component" value="Chromosome"/>
</dbReference>
<sequence length="77" mass="8564">MQDAVAIQLDMPKPVAEALLTNLSAELRRALSQHWYDDCYRTVPEVLRSNRILDDYPALAGQKRTIGALRAALAANL</sequence>
<proteinExistence type="predicted"/>
<accession>A0A9X7N2X7</accession>
<dbReference type="KEGG" id="pden:F1C79_22290"/>
<name>A0A9X7N2X7_PSEDE</name>
<keyword evidence="2" id="KW-1185">Reference proteome</keyword>
<evidence type="ECO:0000313" key="2">
    <source>
        <dbReference type="Proteomes" id="UP000326659"/>
    </source>
</evidence>
<dbReference type="AlphaFoldDB" id="A0A9X7N2X7"/>
<reference evidence="1 2" key="1">
    <citation type="submission" date="2019-09" db="EMBL/GenBank/DDBJ databases">
        <title>Prosopis cineraria nodule microbiome.</title>
        <authorList>
            <person name="Chaluvadi S.R."/>
            <person name="Ali R."/>
            <person name="Wang X."/>
        </authorList>
    </citation>
    <scope>NUCLEOTIDE SEQUENCE [LARGE SCALE GENOMIC DNA]</scope>
    <source>
        <strain evidence="1 2">BG1</strain>
    </source>
</reference>
<protein>
    <submittedName>
        <fullName evidence="1">Uncharacterized protein</fullName>
    </submittedName>
</protein>
<organism evidence="1 2">
    <name type="scientific">Pseudomonas denitrificans</name>
    <dbReference type="NCBI Taxonomy" id="43306"/>
    <lineage>
        <taxon>Bacteria</taxon>
        <taxon>Pseudomonadati</taxon>
        <taxon>Pseudomonadota</taxon>
        <taxon>Gammaproteobacteria</taxon>
        <taxon>Pseudomonadales</taxon>
        <taxon>Pseudomonadaceae</taxon>
        <taxon>Halopseudomonas</taxon>
    </lineage>
</organism>
<dbReference type="RefSeq" id="WP_151188628.1">
    <property type="nucleotide sequence ID" value="NZ_CP043626.1"/>
</dbReference>